<evidence type="ECO:0000313" key="3">
    <source>
        <dbReference type="Proteomes" id="UP001281761"/>
    </source>
</evidence>
<keyword evidence="3" id="KW-1185">Reference proteome</keyword>
<evidence type="ECO:0000313" key="2">
    <source>
        <dbReference type="EMBL" id="KAK2955234.1"/>
    </source>
</evidence>
<feature type="transmembrane region" description="Helical" evidence="1">
    <location>
        <begin position="47"/>
        <end position="67"/>
    </location>
</feature>
<dbReference type="Proteomes" id="UP001281761">
    <property type="component" value="Unassembled WGS sequence"/>
</dbReference>
<evidence type="ECO:0000256" key="1">
    <source>
        <dbReference type="SAM" id="Phobius"/>
    </source>
</evidence>
<protein>
    <submittedName>
        <fullName evidence="2">Uncharacterized protein</fullName>
    </submittedName>
</protein>
<accession>A0ABQ9XUT5</accession>
<gene>
    <name evidence="2" type="ORF">BLNAU_9786</name>
</gene>
<reference evidence="2 3" key="1">
    <citation type="journal article" date="2022" name="bioRxiv">
        <title>Genomics of Preaxostyla Flagellates Illuminates Evolutionary Transitions and the Path Towards Mitochondrial Loss.</title>
        <authorList>
            <person name="Novak L.V.F."/>
            <person name="Treitli S.C."/>
            <person name="Pyrih J."/>
            <person name="Halakuc P."/>
            <person name="Pipaliya S.V."/>
            <person name="Vacek V."/>
            <person name="Brzon O."/>
            <person name="Soukal P."/>
            <person name="Eme L."/>
            <person name="Dacks J.B."/>
            <person name="Karnkowska A."/>
            <person name="Elias M."/>
            <person name="Hampl V."/>
        </authorList>
    </citation>
    <scope>NUCLEOTIDE SEQUENCE [LARGE SCALE GENOMIC DNA]</scope>
    <source>
        <strain evidence="2">NAU3</strain>
        <tissue evidence="2">Gut</tissue>
    </source>
</reference>
<dbReference type="EMBL" id="JARBJD010000069">
    <property type="protein sequence ID" value="KAK2955234.1"/>
    <property type="molecule type" value="Genomic_DNA"/>
</dbReference>
<sequence>MRHIDRYLAILLNMKVCPIHGFFRIVGDRVGRKSGCAKGGGGDGFGIAFFIILLASAVLYFAIGIPICKCGMKKSGKEIIPFVNFWIALPGLFVEGVKCMFSPCCKKKGYDAVS</sequence>
<keyword evidence="1" id="KW-0472">Membrane</keyword>
<keyword evidence="1" id="KW-0812">Transmembrane</keyword>
<proteinExistence type="predicted"/>
<feature type="transmembrane region" description="Helical" evidence="1">
    <location>
        <begin position="7"/>
        <end position="27"/>
    </location>
</feature>
<keyword evidence="1" id="KW-1133">Transmembrane helix</keyword>
<organism evidence="2 3">
    <name type="scientific">Blattamonas nauphoetae</name>
    <dbReference type="NCBI Taxonomy" id="2049346"/>
    <lineage>
        <taxon>Eukaryota</taxon>
        <taxon>Metamonada</taxon>
        <taxon>Preaxostyla</taxon>
        <taxon>Oxymonadida</taxon>
        <taxon>Blattamonas</taxon>
    </lineage>
</organism>
<name>A0ABQ9XUT5_9EUKA</name>
<comment type="caution">
    <text evidence="2">The sequence shown here is derived from an EMBL/GenBank/DDBJ whole genome shotgun (WGS) entry which is preliminary data.</text>
</comment>